<organism evidence="2 3">
    <name type="scientific">Neoarthrinium moseri</name>
    <dbReference type="NCBI Taxonomy" id="1658444"/>
    <lineage>
        <taxon>Eukaryota</taxon>
        <taxon>Fungi</taxon>
        <taxon>Dikarya</taxon>
        <taxon>Ascomycota</taxon>
        <taxon>Pezizomycotina</taxon>
        <taxon>Sordariomycetes</taxon>
        <taxon>Xylariomycetidae</taxon>
        <taxon>Amphisphaeriales</taxon>
        <taxon>Apiosporaceae</taxon>
        <taxon>Neoarthrinium</taxon>
    </lineage>
</organism>
<dbReference type="EMBL" id="JAFIMR010000006">
    <property type="protein sequence ID" value="KAI1877325.1"/>
    <property type="molecule type" value="Genomic_DNA"/>
</dbReference>
<gene>
    <name evidence="2" type="ORF">JX265_003333</name>
</gene>
<evidence type="ECO:0000313" key="3">
    <source>
        <dbReference type="Proteomes" id="UP000829685"/>
    </source>
</evidence>
<evidence type="ECO:0000313" key="2">
    <source>
        <dbReference type="EMBL" id="KAI1877325.1"/>
    </source>
</evidence>
<dbReference type="AlphaFoldDB" id="A0A9Q0AS45"/>
<reference evidence="2" key="1">
    <citation type="submission" date="2021-03" db="EMBL/GenBank/DDBJ databases">
        <title>Revisited historic fungal species revealed as producer of novel bioactive compounds through whole genome sequencing and comparative genomics.</title>
        <authorList>
            <person name="Vignolle G.A."/>
            <person name="Hochenegger N."/>
            <person name="Mach R.L."/>
            <person name="Mach-Aigner A.R."/>
            <person name="Javad Rahimi M."/>
            <person name="Salim K.A."/>
            <person name="Chan C.M."/>
            <person name="Lim L.B.L."/>
            <person name="Cai F."/>
            <person name="Druzhinina I.S."/>
            <person name="U'Ren J.M."/>
            <person name="Derntl C."/>
        </authorList>
    </citation>
    <scope>NUCLEOTIDE SEQUENCE</scope>
    <source>
        <strain evidence="2">TUCIM 5799</strain>
    </source>
</reference>
<comment type="caution">
    <text evidence="2">The sequence shown here is derived from an EMBL/GenBank/DDBJ whole genome shotgun (WGS) entry which is preliminary data.</text>
</comment>
<name>A0A9Q0AS45_9PEZI</name>
<keyword evidence="3" id="KW-1185">Reference proteome</keyword>
<protein>
    <submittedName>
        <fullName evidence="2">Uncharacterized protein</fullName>
    </submittedName>
</protein>
<proteinExistence type="predicted"/>
<evidence type="ECO:0000256" key="1">
    <source>
        <dbReference type="SAM" id="SignalP"/>
    </source>
</evidence>
<keyword evidence="1" id="KW-0732">Signal</keyword>
<sequence length="68" mass="7296">MQFSVAVLALFGTLAVANPFYPNLSLRSCSCEETPCCEVEGCCYPCREGSDADCAPEVTERSLVDVVV</sequence>
<accession>A0A9Q0AS45</accession>
<feature type="chain" id="PRO_5040210538" evidence="1">
    <location>
        <begin position="18"/>
        <end position="68"/>
    </location>
</feature>
<feature type="signal peptide" evidence="1">
    <location>
        <begin position="1"/>
        <end position="17"/>
    </location>
</feature>
<dbReference type="Proteomes" id="UP000829685">
    <property type="component" value="Unassembled WGS sequence"/>
</dbReference>